<dbReference type="EMBL" id="JBHULD010000014">
    <property type="protein sequence ID" value="MFD2555050.1"/>
    <property type="molecule type" value="Genomic_DNA"/>
</dbReference>
<keyword evidence="2" id="KW-0378">Hydrolase</keyword>
<evidence type="ECO:0000259" key="3">
    <source>
        <dbReference type="Pfam" id="PF00149"/>
    </source>
</evidence>
<evidence type="ECO:0000313" key="5">
    <source>
        <dbReference type="Proteomes" id="UP001597440"/>
    </source>
</evidence>
<dbReference type="Proteomes" id="UP001597440">
    <property type="component" value="Unassembled WGS sequence"/>
</dbReference>
<feature type="domain" description="Calcineurin-like phosphoesterase" evidence="3">
    <location>
        <begin position="7"/>
        <end position="209"/>
    </location>
</feature>
<dbReference type="Pfam" id="PF00149">
    <property type="entry name" value="Metallophos"/>
    <property type="match status" value="1"/>
</dbReference>
<reference evidence="5" key="1">
    <citation type="journal article" date="2019" name="Int. J. Syst. Evol. Microbiol.">
        <title>The Global Catalogue of Microorganisms (GCM) 10K type strain sequencing project: providing services to taxonomists for standard genome sequencing and annotation.</title>
        <authorList>
            <consortium name="The Broad Institute Genomics Platform"/>
            <consortium name="The Broad Institute Genome Sequencing Center for Infectious Disease"/>
            <person name="Wu L."/>
            <person name="Ma J."/>
        </authorList>
    </citation>
    <scope>NUCLEOTIDE SEQUENCE [LARGE SCALE GENOMIC DNA]</scope>
    <source>
        <strain evidence="5">KCTC 52298</strain>
    </source>
</reference>
<dbReference type="PANTHER" id="PTHR31302">
    <property type="entry name" value="TRANSMEMBRANE PROTEIN WITH METALLOPHOSPHOESTERASE DOMAIN-RELATED"/>
    <property type="match status" value="1"/>
</dbReference>
<evidence type="ECO:0000256" key="2">
    <source>
        <dbReference type="ARBA" id="ARBA00022801"/>
    </source>
</evidence>
<keyword evidence="5" id="KW-1185">Reference proteome</keyword>
<dbReference type="PANTHER" id="PTHR31302:SF31">
    <property type="entry name" value="PHOSPHODIESTERASE YAEI"/>
    <property type="match status" value="1"/>
</dbReference>
<evidence type="ECO:0000313" key="4">
    <source>
        <dbReference type="EMBL" id="MFD2555050.1"/>
    </source>
</evidence>
<comment type="caution">
    <text evidence="4">The sequence shown here is derived from an EMBL/GenBank/DDBJ whole genome shotgun (WGS) entry which is preliminary data.</text>
</comment>
<dbReference type="InterPro" id="IPR016538">
    <property type="entry name" value="UCP008292"/>
</dbReference>
<accession>A0ABW5L4W0</accession>
<name>A0ABW5L4W0_9SPHI</name>
<dbReference type="InterPro" id="IPR004843">
    <property type="entry name" value="Calcineurin-like_PHP"/>
</dbReference>
<dbReference type="InterPro" id="IPR051158">
    <property type="entry name" value="Metallophosphoesterase_sf"/>
</dbReference>
<dbReference type="PIRSF" id="PIRSF008292">
    <property type="entry name" value="UCP008292"/>
    <property type="match status" value="1"/>
</dbReference>
<dbReference type="SUPFAM" id="SSF56300">
    <property type="entry name" value="Metallo-dependent phosphatases"/>
    <property type="match status" value="1"/>
</dbReference>
<dbReference type="InterPro" id="IPR029052">
    <property type="entry name" value="Metallo-depent_PP-like"/>
</dbReference>
<sequence>MERTKKRVAAMADIHVKTSDRGIWKDTFEQLNTEADVLIICGDLTDTGDEDEARVLGEALHGLHIPVIGVLGNHDFEKGRQKIIKQILSEHKMTLLDGEFTVASDIGFAGTKGFGGGFDQFMLSIFGEDMMKEFVHEAVNESLQLDRALTRLEQEHPDLPKVALLHYAPIKNTVKGEPEQLYPFLGSSHLAEALNRRQVTVAFHGHAHGGTIFGQTSSNIPVYNVALPLLRTEHPGTSYMIVEV</sequence>
<keyword evidence="1" id="KW-0479">Metal-binding</keyword>
<proteinExistence type="predicted"/>
<dbReference type="Gene3D" id="3.60.21.10">
    <property type="match status" value="1"/>
</dbReference>
<dbReference type="RefSeq" id="WP_210353416.1">
    <property type="nucleotide sequence ID" value="NZ_JAEQMU010000001.1"/>
</dbReference>
<organism evidence="4 5">
    <name type="scientific">Sphingobacterium tabacisoli</name>
    <dbReference type="NCBI Taxonomy" id="2044855"/>
    <lineage>
        <taxon>Bacteria</taxon>
        <taxon>Pseudomonadati</taxon>
        <taxon>Bacteroidota</taxon>
        <taxon>Sphingobacteriia</taxon>
        <taxon>Sphingobacteriales</taxon>
        <taxon>Sphingobacteriaceae</taxon>
        <taxon>Sphingobacterium</taxon>
    </lineage>
</organism>
<gene>
    <name evidence="4" type="ORF">ACFSQW_11655</name>
</gene>
<protein>
    <submittedName>
        <fullName evidence="4">Metallophosphoesterase</fullName>
    </submittedName>
</protein>
<evidence type="ECO:0000256" key="1">
    <source>
        <dbReference type="ARBA" id="ARBA00022723"/>
    </source>
</evidence>